<feature type="region of interest" description="Disordered" evidence="1">
    <location>
        <begin position="1"/>
        <end position="68"/>
    </location>
</feature>
<keyword evidence="3" id="KW-1185">Reference proteome</keyword>
<evidence type="ECO:0000313" key="2">
    <source>
        <dbReference type="EMBL" id="MFC4525227.1"/>
    </source>
</evidence>
<proteinExistence type="predicted"/>
<evidence type="ECO:0000313" key="3">
    <source>
        <dbReference type="Proteomes" id="UP001595961"/>
    </source>
</evidence>
<organism evidence="2 3">
    <name type="scientific">Dyella halodurans</name>
    <dbReference type="NCBI Taxonomy" id="1920171"/>
    <lineage>
        <taxon>Bacteria</taxon>
        <taxon>Pseudomonadati</taxon>
        <taxon>Pseudomonadota</taxon>
        <taxon>Gammaproteobacteria</taxon>
        <taxon>Lysobacterales</taxon>
        <taxon>Rhodanobacteraceae</taxon>
        <taxon>Dyella</taxon>
    </lineage>
</organism>
<protein>
    <submittedName>
        <fullName evidence="2">Uncharacterized protein</fullName>
    </submittedName>
</protein>
<feature type="compositionally biased region" description="Low complexity" evidence="1">
    <location>
        <begin position="38"/>
        <end position="57"/>
    </location>
</feature>
<dbReference type="EMBL" id="JBHSGA010000003">
    <property type="protein sequence ID" value="MFC4525227.1"/>
    <property type="molecule type" value="Genomic_DNA"/>
</dbReference>
<name>A0ABV9BX22_9GAMM</name>
<accession>A0ABV9BX22</accession>
<feature type="compositionally biased region" description="Polar residues" evidence="1">
    <location>
        <begin position="1"/>
        <end position="22"/>
    </location>
</feature>
<evidence type="ECO:0000256" key="1">
    <source>
        <dbReference type="SAM" id="MobiDB-lite"/>
    </source>
</evidence>
<comment type="caution">
    <text evidence="2">The sequence shown here is derived from an EMBL/GenBank/DDBJ whole genome shotgun (WGS) entry which is preliminary data.</text>
</comment>
<dbReference type="RefSeq" id="WP_266149860.1">
    <property type="nucleotide sequence ID" value="NZ_CP064028.1"/>
</dbReference>
<reference evidence="3" key="1">
    <citation type="journal article" date="2019" name="Int. J. Syst. Evol. Microbiol.">
        <title>The Global Catalogue of Microorganisms (GCM) 10K type strain sequencing project: providing services to taxonomists for standard genome sequencing and annotation.</title>
        <authorList>
            <consortium name="The Broad Institute Genomics Platform"/>
            <consortium name="The Broad Institute Genome Sequencing Center for Infectious Disease"/>
            <person name="Wu L."/>
            <person name="Ma J."/>
        </authorList>
    </citation>
    <scope>NUCLEOTIDE SEQUENCE [LARGE SCALE GENOMIC DNA]</scope>
    <source>
        <strain evidence="3">CCM 4481</strain>
    </source>
</reference>
<sequence length="82" mass="8168">MDADTQDLTSMQRSVDSSSSTHDGGGNSSGDALGLPRDASPSSGSASSSSSNDNCPSTTPPAAPSGHRAYLGWQSLLPGSIQ</sequence>
<dbReference type="Proteomes" id="UP001595961">
    <property type="component" value="Unassembled WGS sequence"/>
</dbReference>
<gene>
    <name evidence="2" type="ORF">ACFO5W_01140</name>
</gene>